<keyword evidence="4" id="KW-1185">Reference proteome</keyword>
<accession>A0A975YFY4</accession>
<keyword evidence="1" id="KW-0732">Signal</keyword>
<name>A0A975YFY4_9RHOB</name>
<evidence type="ECO:0000313" key="4">
    <source>
        <dbReference type="Proteomes" id="UP000693972"/>
    </source>
</evidence>
<evidence type="ECO:0000313" key="3">
    <source>
        <dbReference type="EMBL" id="QXL87878.1"/>
    </source>
</evidence>
<gene>
    <name evidence="3" type="ORF">KUL25_21180</name>
</gene>
<proteinExistence type="predicted"/>
<evidence type="ECO:0000259" key="2">
    <source>
        <dbReference type="Pfam" id="PF01471"/>
    </source>
</evidence>
<feature type="domain" description="Peptidoglycan binding-like" evidence="2">
    <location>
        <begin position="88"/>
        <end position="130"/>
    </location>
</feature>
<dbReference type="InterPro" id="IPR036366">
    <property type="entry name" value="PGBDSf"/>
</dbReference>
<dbReference type="InterPro" id="IPR036365">
    <property type="entry name" value="PGBD-like_sf"/>
</dbReference>
<sequence>MFAKYLMTSSLVAAIALTPMASAPAQAQDARDVIGGLLLGGAIGVAIGAASQQPRTRVIVPQQPQTQPARPSQPRVVRPAIPATEAGRQVQTALNYFGFDAGFVDGQVGPATRSAVERYQAFQGYPVNGRSFPEPQALHLIQAYQWANNGGAAQTGLRGQPLLNAYAQHLAGTLAPATPLPATTVVPAGATAATTTVIVNPATTTVVPAPGTNGPVQVVAATSGGAIPNLFAGASTAPSLSSRCDAVALQGQANGGMMTLGTLSNPGFALSEQFCVARAGAVSQGQDLTQAIPNLTLADITVQCEGFSDAIAAQTAVLDTMTPQQALGSAQGFAYSTGIPQAELAGTARVCLGVGYDADDMEMALGSALILVSTGEPAYGELLGHHLREGFGIAANGDAARAWYDISLTAVEAGAPSVFNPADAGRLPLIRQAVAMTLGGQPVPVPAAAPAAPAAQNALPTFQVNQ</sequence>
<dbReference type="SUPFAM" id="SSF47090">
    <property type="entry name" value="PGBD-like"/>
    <property type="match status" value="1"/>
</dbReference>
<dbReference type="RefSeq" id="WP_257894725.1">
    <property type="nucleotide sequence ID" value="NZ_JAIMBW010000001.1"/>
</dbReference>
<reference evidence="3 4" key="1">
    <citation type="submission" date="2021-07" db="EMBL/GenBank/DDBJ databases">
        <title>Karlodiniumbacter phycospheric gen. nov., sp. nov., a phycosphere bacterium isolated from karlodinium veneficum.</title>
        <authorList>
            <person name="Peng Y."/>
            <person name="Jiang L."/>
            <person name="Lee J."/>
        </authorList>
    </citation>
    <scope>NUCLEOTIDE SEQUENCE</scope>
    <source>
        <strain evidence="3 4">N5</strain>
    </source>
</reference>
<dbReference type="EMBL" id="JAIMBW010000001">
    <property type="protein sequence ID" value="MBY4895283.1"/>
    <property type="molecule type" value="Genomic_DNA"/>
</dbReference>
<organism evidence="3">
    <name type="scientific">Gymnodinialimonas phycosphaerae</name>
    <dbReference type="NCBI Taxonomy" id="2841589"/>
    <lineage>
        <taxon>Bacteria</taxon>
        <taxon>Pseudomonadati</taxon>
        <taxon>Pseudomonadota</taxon>
        <taxon>Alphaproteobacteria</taxon>
        <taxon>Rhodobacterales</taxon>
        <taxon>Paracoccaceae</taxon>
        <taxon>Gymnodinialimonas</taxon>
    </lineage>
</organism>
<feature type="chain" id="PRO_5037432662" evidence="1">
    <location>
        <begin position="28"/>
        <end position="466"/>
    </location>
</feature>
<protein>
    <submittedName>
        <fullName evidence="3">Peptidoglycan-binding protein</fullName>
    </submittedName>
</protein>
<dbReference type="InterPro" id="IPR002477">
    <property type="entry name" value="Peptidoglycan-bd-like"/>
</dbReference>
<dbReference type="Gene3D" id="1.10.101.10">
    <property type="entry name" value="PGBD-like superfamily/PGBD"/>
    <property type="match status" value="1"/>
</dbReference>
<dbReference type="Proteomes" id="UP000693972">
    <property type="component" value="Unassembled WGS sequence"/>
</dbReference>
<dbReference type="EMBL" id="CP078073">
    <property type="protein sequence ID" value="QXL87878.1"/>
    <property type="molecule type" value="Genomic_DNA"/>
</dbReference>
<feature type="signal peptide" evidence="1">
    <location>
        <begin position="1"/>
        <end position="27"/>
    </location>
</feature>
<dbReference type="AlphaFoldDB" id="A0A975YFY4"/>
<evidence type="ECO:0000256" key="1">
    <source>
        <dbReference type="SAM" id="SignalP"/>
    </source>
</evidence>
<dbReference type="Pfam" id="PF01471">
    <property type="entry name" value="PG_binding_1"/>
    <property type="match status" value="1"/>
</dbReference>